<feature type="non-terminal residue" evidence="3">
    <location>
        <position position="1"/>
    </location>
</feature>
<evidence type="ECO:0000313" key="4">
    <source>
        <dbReference type="Proteomes" id="UP000663832"/>
    </source>
</evidence>
<evidence type="ECO:0000313" key="3">
    <source>
        <dbReference type="EMBL" id="CAF1636404.1"/>
    </source>
</evidence>
<sequence>AVTPQSKLQTNDLKSGKEHRRISSSSKLSINSSGTPTNTKRTTLSTLSVCRQLSDKRVTALRSVHT</sequence>
<feature type="compositionally biased region" description="Polar residues" evidence="1">
    <location>
        <begin position="34"/>
        <end position="43"/>
    </location>
</feature>
<feature type="region of interest" description="Disordered" evidence="1">
    <location>
        <begin position="1"/>
        <end position="43"/>
    </location>
</feature>
<evidence type="ECO:0000313" key="2">
    <source>
        <dbReference type="EMBL" id="CAF1473040.1"/>
    </source>
</evidence>
<comment type="caution">
    <text evidence="3">The sequence shown here is derived from an EMBL/GenBank/DDBJ whole genome shotgun (WGS) entry which is preliminary data.</text>
</comment>
<feature type="compositionally biased region" description="Low complexity" evidence="1">
    <location>
        <begin position="23"/>
        <end position="33"/>
    </location>
</feature>
<proteinExistence type="predicted"/>
<feature type="compositionally biased region" description="Polar residues" evidence="1">
    <location>
        <begin position="1"/>
        <end position="13"/>
    </location>
</feature>
<reference evidence="3" key="1">
    <citation type="submission" date="2021-02" db="EMBL/GenBank/DDBJ databases">
        <authorList>
            <person name="Nowell W R."/>
        </authorList>
    </citation>
    <scope>NUCLEOTIDE SEQUENCE</scope>
</reference>
<dbReference type="EMBL" id="CAJNOI010002385">
    <property type="protein sequence ID" value="CAF1473040.1"/>
    <property type="molecule type" value="Genomic_DNA"/>
</dbReference>
<dbReference type="Proteomes" id="UP000663877">
    <property type="component" value="Unassembled WGS sequence"/>
</dbReference>
<keyword evidence="4" id="KW-1185">Reference proteome</keyword>
<dbReference type="EMBL" id="CAJNOM010002705">
    <property type="protein sequence ID" value="CAF1636404.1"/>
    <property type="molecule type" value="Genomic_DNA"/>
</dbReference>
<protein>
    <submittedName>
        <fullName evidence="3">Uncharacterized protein</fullName>
    </submittedName>
</protein>
<dbReference type="Proteomes" id="UP000663832">
    <property type="component" value="Unassembled WGS sequence"/>
</dbReference>
<dbReference type="AlphaFoldDB" id="A0A816DRK5"/>
<name>A0A816DRK5_9BILA</name>
<accession>A0A816DRK5</accession>
<organism evidence="3 4">
    <name type="scientific">Adineta steineri</name>
    <dbReference type="NCBI Taxonomy" id="433720"/>
    <lineage>
        <taxon>Eukaryota</taxon>
        <taxon>Metazoa</taxon>
        <taxon>Spiralia</taxon>
        <taxon>Gnathifera</taxon>
        <taxon>Rotifera</taxon>
        <taxon>Eurotatoria</taxon>
        <taxon>Bdelloidea</taxon>
        <taxon>Adinetida</taxon>
        <taxon>Adinetidae</taxon>
        <taxon>Adineta</taxon>
    </lineage>
</organism>
<gene>
    <name evidence="2" type="ORF">BJG266_LOCUS41637</name>
    <name evidence="3" type="ORF">QVE165_LOCUS58512</name>
</gene>
<evidence type="ECO:0000256" key="1">
    <source>
        <dbReference type="SAM" id="MobiDB-lite"/>
    </source>
</evidence>